<dbReference type="EMBL" id="AB583184">
    <property type="protein sequence ID" value="BAL72687.1"/>
    <property type="molecule type" value="Genomic_DNA"/>
</dbReference>
<protein>
    <submittedName>
        <fullName evidence="1">Uncharacterized protein</fullName>
    </submittedName>
</protein>
<sequence length="50" mass="5883">MSFLKKLLSMVEKKVDSSSRPYYQRMENKLREPNLMCITSAVIRSSKTEK</sequence>
<dbReference type="AlphaFoldDB" id="H7C8H0"/>
<proteinExistence type="predicted"/>
<organism evidence="1">
    <name type="scientific">Providencia alcalifaciens</name>
    <dbReference type="NCBI Taxonomy" id="126385"/>
    <lineage>
        <taxon>Bacteria</taxon>
        <taxon>Pseudomonadati</taxon>
        <taxon>Pseudomonadota</taxon>
        <taxon>Gammaproteobacteria</taxon>
        <taxon>Enterobacterales</taxon>
        <taxon>Morganellaceae</taxon>
        <taxon>Providencia</taxon>
    </lineage>
</organism>
<evidence type="ECO:0000313" key="1">
    <source>
        <dbReference type="EMBL" id="BAL72687.1"/>
    </source>
</evidence>
<reference evidence="1" key="1">
    <citation type="journal article" date="2012" name="Infect. Immun.">
        <title>Molecular Characterizations of Cytolethal Distending Toxin Produced by Providencia alcalifaciens Strains Isolated from Patients with Diarrhea.</title>
        <authorList>
            <person name="Shima A."/>
            <person name="Hinenoya A."/>
            <person name="Asakura M."/>
            <person name="Sugimoto N."/>
            <person name="Tsukamoto T."/>
            <person name="Ito H."/>
            <person name="Nagita A."/>
            <person name="Faruque S.M."/>
            <person name="Yamasaki S."/>
        </authorList>
    </citation>
    <scope>NUCLEOTIDE SEQUENCE</scope>
    <source>
        <strain evidence="1">AH-31</strain>
    </source>
</reference>
<accession>H7C8H0</accession>
<name>H7C8H0_9GAMM</name>